<evidence type="ECO:0000256" key="5">
    <source>
        <dbReference type="ARBA" id="ARBA00022827"/>
    </source>
</evidence>
<dbReference type="GO" id="GO:0048038">
    <property type="term" value="F:quinone binding"/>
    <property type="evidence" value="ECO:0007669"/>
    <property type="project" value="UniProtKB-KW"/>
</dbReference>
<keyword evidence="3" id="KW-0285">Flavoprotein</keyword>
<organism evidence="12 13">
    <name type="scientific">Smittium culicis</name>
    <dbReference type="NCBI Taxonomy" id="133412"/>
    <lineage>
        <taxon>Eukaryota</taxon>
        <taxon>Fungi</taxon>
        <taxon>Fungi incertae sedis</taxon>
        <taxon>Zoopagomycota</taxon>
        <taxon>Kickxellomycotina</taxon>
        <taxon>Harpellomycetes</taxon>
        <taxon>Harpellales</taxon>
        <taxon>Legeriomycetaceae</taxon>
        <taxon>Smittium</taxon>
    </lineage>
</organism>
<name>A0A1R1Y309_9FUNG</name>
<sequence>MLSSRTLSKASAINRAASVVESTANTIISNSFKVLCIGAGTGGISLSATLSKKLGRNEVGIIEPAEYHYQQPLWTLVGAGLKPFESTRSKMSDIIPERATWLKQSAAKIIPEKNQVVLGNGDVVSYEYLVIASGLELDLNAISGLSSAIGKDGVTTNYSPDYVTSTFKFLNEFKGGEAIFTMPATPVKCPGAPQKIAYLAEEIFRDNGVRASTNVSYYTGIGKIFGIDKYADSMWKVANGRNINVNLMHDLISIDSDKKQASFKVLPTNEIVTKKYDFIHVTPKMKPHSYLLNSGSNLTNEAGYVQVDNNTLRHTHYKNIYGIGDASSAPTSKTAAAACVQASVVKSNIYNLIRNTLTKENEVLYNGYTSCPLITSKSSVVMAEFSGYTGKPIETFFYNQAKESKFSYWVTSEFIPKVYWNALTSGAWNGPAPYRPLTNPLDSN</sequence>
<evidence type="ECO:0000256" key="1">
    <source>
        <dbReference type="ARBA" id="ARBA00001974"/>
    </source>
</evidence>
<feature type="domain" description="FAD/NAD(P)-binding" evidence="11">
    <location>
        <begin position="32"/>
        <end position="145"/>
    </location>
</feature>
<evidence type="ECO:0000256" key="9">
    <source>
        <dbReference type="ARBA" id="ARBA00060891"/>
    </source>
</evidence>
<keyword evidence="7" id="KW-0560">Oxidoreductase</keyword>
<dbReference type="InterPro" id="IPR023753">
    <property type="entry name" value="FAD/NAD-binding_dom"/>
</dbReference>
<dbReference type="GO" id="GO:0070224">
    <property type="term" value="F:sulfide:quinone oxidoreductase activity"/>
    <property type="evidence" value="ECO:0007669"/>
    <property type="project" value="TreeGrafter"/>
</dbReference>
<dbReference type="FunFam" id="3.50.50.60:FF:000034">
    <property type="entry name" value="sulfide:quinone oxidoreductase, mitochondrial"/>
    <property type="match status" value="1"/>
</dbReference>
<dbReference type="Gene3D" id="3.50.50.60">
    <property type="entry name" value="FAD/NAD(P)-binding domain"/>
    <property type="match status" value="2"/>
</dbReference>
<dbReference type="Proteomes" id="UP000187283">
    <property type="component" value="Unassembled WGS sequence"/>
</dbReference>
<proteinExistence type="inferred from homology"/>
<reference evidence="12 13" key="1">
    <citation type="submission" date="2017-01" db="EMBL/GenBank/DDBJ databases">
        <authorList>
            <person name="Mah S.A."/>
            <person name="Swanson W.J."/>
            <person name="Moy G.W."/>
            <person name="Vacquier V.D."/>
        </authorList>
    </citation>
    <scope>NUCLEOTIDE SEQUENCE [LARGE SCALE GENOMIC DNA]</scope>
    <source>
        <strain evidence="12 13">GSMNP</strain>
    </source>
</reference>
<dbReference type="STRING" id="133412.A0A1R1Y309"/>
<dbReference type="PANTHER" id="PTHR10632">
    <property type="entry name" value="SULFIDE:QUINONE OXIDOREDUCTASE"/>
    <property type="match status" value="1"/>
</dbReference>
<dbReference type="GO" id="GO:0071949">
    <property type="term" value="F:FAD binding"/>
    <property type="evidence" value="ECO:0007669"/>
    <property type="project" value="TreeGrafter"/>
</dbReference>
<evidence type="ECO:0000313" key="12">
    <source>
        <dbReference type="EMBL" id="OMJ21230.1"/>
    </source>
</evidence>
<comment type="caution">
    <text evidence="12">The sequence shown here is derived from an EMBL/GenBank/DDBJ whole genome shotgun (WGS) entry which is preliminary data.</text>
</comment>
<comment type="similarity">
    <text evidence="9">Belongs to the SQRD family.</text>
</comment>
<evidence type="ECO:0000256" key="6">
    <source>
        <dbReference type="ARBA" id="ARBA00022946"/>
    </source>
</evidence>
<dbReference type="AlphaFoldDB" id="A0A1R1Y309"/>
<evidence type="ECO:0000256" key="8">
    <source>
        <dbReference type="ARBA" id="ARBA00023128"/>
    </source>
</evidence>
<comment type="cofactor">
    <cofactor evidence="1">
        <name>FAD</name>
        <dbReference type="ChEBI" id="CHEBI:57692"/>
    </cofactor>
</comment>
<dbReference type="OrthoDB" id="5376590at2759"/>
<keyword evidence="6" id="KW-0809">Transit peptide</keyword>
<keyword evidence="13" id="KW-1185">Reference proteome</keyword>
<dbReference type="SUPFAM" id="SSF51905">
    <property type="entry name" value="FAD/NAD(P)-binding domain"/>
    <property type="match status" value="2"/>
</dbReference>
<accession>A0A1R1Y309</accession>
<evidence type="ECO:0000256" key="4">
    <source>
        <dbReference type="ARBA" id="ARBA00022719"/>
    </source>
</evidence>
<keyword evidence="5" id="KW-0274">FAD</keyword>
<dbReference type="Pfam" id="PF07992">
    <property type="entry name" value="Pyr_redox_2"/>
    <property type="match status" value="1"/>
</dbReference>
<dbReference type="PANTHER" id="PTHR10632:SF2">
    <property type="entry name" value="SULFIDE:QUINONE OXIDOREDUCTASE, MITOCHONDRIAL"/>
    <property type="match status" value="1"/>
</dbReference>
<gene>
    <name evidence="12" type="ORF">AYI70_g3594</name>
</gene>
<dbReference type="InterPro" id="IPR015904">
    <property type="entry name" value="Sulphide_quinone_reductase"/>
</dbReference>
<evidence type="ECO:0000256" key="10">
    <source>
        <dbReference type="ARBA" id="ARBA00070160"/>
    </source>
</evidence>
<dbReference type="GO" id="GO:0005739">
    <property type="term" value="C:mitochondrion"/>
    <property type="evidence" value="ECO:0007669"/>
    <property type="project" value="UniProtKB-SubCell"/>
</dbReference>
<protein>
    <recommendedName>
        <fullName evidence="10">Sulfide:quinone oxidoreductase, mitochondrial</fullName>
    </recommendedName>
</protein>
<evidence type="ECO:0000256" key="3">
    <source>
        <dbReference type="ARBA" id="ARBA00022630"/>
    </source>
</evidence>
<evidence type="ECO:0000256" key="7">
    <source>
        <dbReference type="ARBA" id="ARBA00023002"/>
    </source>
</evidence>
<evidence type="ECO:0000313" key="13">
    <source>
        <dbReference type="Proteomes" id="UP000187283"/>
    </source>
</evidence>
<evidence type="ECO:0000256" key="2">
    <source>
        <dbReference type="ARBA" id="ARBA00004173"/>
    </source>
</evidence>
<dbReference type="EMBL" id="LSSN01001055">
    <property type="protein sequence ID" value="OMJ21230.1"/>
    <property type="molecule type" value="Genomic_DNA"/>
</dbReference>
<comment type="subcellular location">
    <subcellularLocation>
        <location evidence="2">Mitochondrion</location>
    </subcellularLocation>
</comment>
<keyword evidence="4" id="KW-0874">Quinone</keyword>
<evidence type="ECO:0000259" key="11">
    <source>
        <dbReference type="Pfam" id="PF07992"/>
    </source>
</evidence>
<dbReference type="GO" id="GO:0070221">
    <property type="term" value="P:sulfide oxidation, using sulfide:quinone oxidoreductase"/>
    <property type="evidence" value="ECO:0007669"/>
    <property type="project" value="TreeGrafter"/>
</dbReference>
<dbReference type="InterPro" id="IPR036188">
    <property type="entry name" value="FAD/NAD-bd_sf"/>
</dbReference>
<keyword evidence="8" id="KW-0496">Mitochondrion</keyword>